<feature type="non-terminal residue" evidence="2">
    <location>
        <position position="1"/>
    </location>
</feature>
<dbReference type="EMBL" id="JARIHO010000114">
    <property type="protein sequence ID" value="KAJ7302575.1"/>
    <property type="molecule type" value="Genomic_DNA"/>
</dbReference>
<evidence type="ECO:0000313" key="2">
    <source>
        <dbReference type="EMBL" id="KAJ7302575.1"/>
    </source>
</evidence>
<name>A0AAD7E851_9AGAR</name>
<gene>
    <name evidence="2" type="ORF">DFH08DRAFT_722892</name>
</gene>
<evidence type="ECO:0000313" key="3">
    <source>
        <dbReference type="Proteomes" id="UP001218218"/>
    </source>
</evidence>
<feature type="region of interest" description="Disordered" evidence="1">
    <location>
        <begin position="148"/>
        <end position="178"/>
    </location>
</feature>
<comment type="caution">
    <text evidence="2">The sequence shown here is derived from an EMBL/GenBank/DDBJ whole genome shotgun (WGS) entry which is preliminary data.</text>
</comment>
<proteinExistence type="predicted"/>
<keyword evidence="3" id="KW-1185">Reference proteome</keyword>
<evidence type="ECO:0000256" key="1">
    <source>
        <dbReference type="SAM" id="MobiDB-lite"/>
    </source>
</evidence>
<sequence>CAHCSPPVKLSSRIPDILNHNATHILFDPAIKAQDQPCGLCLRPAPQCRFVLKGSSPADIQVDGRKLNCPGYSRFSYQTASVSETRNPSSNVPVLCPTSSCSAVIWKYMLHRHFKECHPGLPQSVYDAHAISAMEKELLKVLWDNRHTKTQRKSKKSKQKKGIEQDASERYKTSWALR</sequence>
<organism evidence="2 3">
    <name type="scientific">Mycena albidolilacea</name>
    <dbReference type="NCBI Taxonomy" id="1033008"/>
    <lineage>
        <taxon>Eukaryota</taxon>
        <taxon>Fungi</taxon>
        <taxon>Dikarya</taxon>
        <taxon>Basidiomycota</taxon>
        <taxon>Agaricomycotina</taxon>
        <taxon>Agaricomycetes</taxon>
        <taxon>Agaricomycetidae</taxon>
        <taxon>Agaricales</taxon>
        <taxon>Marasmiineae</taxon>
        <taxon>Mycenaceae</taxon>
        <taxon>Mycena</taxon>
    </lineage>
</organism>
<protein>
    <submittedName>
        <fullName evidence="2">Uncharacterized protein</fullName>
    </submittedName>
</protein>
<feature type="compositionally biased region" description="Basic residues" evidence="1">
    <location>
        <begin position="148"/>
        <end position="160"/>
    </location>
</feature>
<feature type="compositionally biased region" description="Basic and acidic residues" evidence="1">
    <location>
        <begin position="161"/>
        <end position="172"/>
    </location>
</feature>
<dbReference type="AlphaFoldDB" id="A0AAD7E851"/>
<dbReference type="Proteomes" id="UP001218218">
    <property type="component" value="Unassembled WGS sequence"/>
</dbReference>
<accession>A0AAD7E851</accession>
<reference evidence="2" key="1">
    <citation type="submission" date="2023-03" db="EMBL/GenBank/DDBJ databases">
        <title>Massive genome expansion in bonnet fungi (Mycena s.s.) driven by repeated elements and novel gene families across ecological guilds.</title>
        <authorList>
            <consortium name="Lawrence Berkeley National Laboratory"/>
            <person name="Harder C.B."/>
            <person name="Miyauchi S."/>
            <person name="Viragh M."/>
            <person name="Kuo A."/>
            <person name="Thoen E."/>
            <person name="Andreopoulos B."/>
            <person name="Lu D."/>
            <person name="Skrede I."/>
            <person name="Drula E."/>
            <person name="Henrissat B."/>
            <person name="Morin E."/>
            <person name="Kohler A."/>
            <person name="Barry K."/>
            <person name="LaButti K."/>
            <person name="Morin E."/>
            <person name="Salamov A."/>
            <person name="Lipzen A."/>
            <person name="Mereny Z."/>
            <person name="Hegedus B."/>
            <person name="Baldrian P."/>
            <person name="Stursova M."/>
            <person name="Weitz H."/>
            <person name="Taylor A."/>
            <person name="Grigoriev I.V."/>
            <person name="Nagy L.G."/>
            <person name="Martin F."/>
            <person name="Kauserud H."/>
        </authorList>
    </citation>
    <scope>NUCLEOTIDE SEQUENCE</scope>
    <source>
        <strain evidence="2">CBHHK002</strain>
    </source>
</reference>